<evidence type="ECO:0000313" key="2">
    <source>
        <dbReference type="EMBL" id="TLU66148.1"/>
    </source>
</evidence>
<feature type="transmembrane region" description="Helical" evidence="1">
    <location>
        <begin position="134"/>
        <end position="153"/>
    </location>
</feature>
<sequence>MSQEFYSTPSANLDIRDTSRSSPVKAISIAVLVSFVGSMIVAMLIGIIYGIYIGTVGLHPDAETEVYLPSSVMYLAFIIEGALFSLWSGQYVAKKTNFKEYRYCIYLILICSSLSLIMFWIIPDQYNAQPLWYTIARFLNYPFAVLLGCWLQVKRT</sequence>
<comment type="caution">
    <text evidence="2">The sequence shown here is derived from an EMBL/GenBank/DDBJ whole genome shotgun (WGS) entry which is preliminary data.</text>
</comment>
<protein>
    <submittedName>
        <fullName evidence="2">Uncharacterized protein</fullName>
    </submittedName>
</protein>
<reference evidence="2 3" key="1">
    <citation type="submission" date="2019-05" db="EMBL/GenBank/DDBJ databases">
        <title>Genome sequences of Thalassotalea litorea 1K03283.</title>
        <authorList>
            <person name="Zhang D."/>
        </authorList>
    </citation>
    <scope>NUCLEOTIDE SEQUENCE [LARGE SCALE GENOMIC DNA]</scope>
    <source>
        <strain evidence="2 3">MCCC 1K03283</strain>
    </source>
</reference>
<dbReference type="Proteomes" id="UP000307790">
    <property type="component" value="Unassembled WGS sequence"/>
</dbReference>
<evidence type="ECO:0000256" key="1">
    <source>
        <dbReference type="SAM" id="Phobius"/>
    </source>
</evidence>
<keyword evidence="1" id="KW-0812">Transmembrane</keyword>
<gene>
    <name evidence="2" type="ORF">FE810_05355</name>
</gene>
<evidence type="ECO:0000313" key="3">
    <source>
        <dbReference type="Proteomes" id="UP000307790"/>
    </source>
</evidence>
<organism evidence="2 3">
    <name type="scientific">Thalassotalea litorea</name>
    <dbReference type="NCBI Taxonomy" id="2020715"/>
    <lineage>
        <taxon>Bacteria</taxon>
        <taxon>Pseudomonadati</taxon>
        <taxon>Pseudomonadota</taxon>
        <taxon>Gammaproteobacteria</taxon>
        <taxon>Alteromonadales</taxon>
        <taxon>Colwelliaceae</taxon>
        <taxon>Thalassotalea</taxon>
    </lineage>
</organism>
<dbReference type="RefSeq" id="WP_138319024.1">
    <property type="nucleotide sequence ID" value="NZ_VCBC01000005.1"/>
</dbReference>
<dbReference type="AlphaFoldDB" id="A0A5R9IW50"/>
<keyword evidence="1" id="KW-0472">Membrane</keyword>
<feature type="transmembrane region" description="Helical" evidence="1">
    <location>
        <begin position="26"/>
        <end position="52"/>
    </location>
</feature>
<keyword evidence="1" id="KW-1133">Transmembrane helix</keyword>
<name>A0A5R9IW50_9GAMM</name>
<dbReference type="EMBL" id="VCBC01000005">
    <property type="protein sequence ID" value="TLU66148.1"/>
    <property type="molecule type" value="Genomic_DNA"/>
</dbReference>
<feature type="transmembrane region" description="Helical" evidence="1">
    <location>
        <begin position="72"/>
        <end position="92"/>
    </location>
</feature>
<proteinExistence type="predicted"/>
<keyword evidence="3" id="KW-1185">Reference proteome</keyword>
<feature type="transmembrane region" description="Helical" evidence="1">
    <location>
        <begin position="104"/>
        <end position="122"/>
    </location>
</feature>
<accession>A0A5R9IW50</accession>